<dbReference type="EMBL" id="FCNP01000033">
    <property type="protein sequence ID" value="CVI60172.1"/>
    <property type="molecule type" value="Genomic_DNA"/>
</dbReference>
<gene>
    <name evidence="1" type="ORF">AGR7A_Lc120829</name>
</gene>
<comment type="caution">
    <text evidence="1">The sequence shown here is derived from an EMBL/GenBank/DDBJ whole genome shotgun (WGS) entry which is preliminary data.</text>
</comment>
<dbReference type="AlphaFoldDB" id="A0A1S7TZZ3"/>
<sequence length="37" mass="3674">MSGASEASALRHLGLDPGSSAIKSLIARESIHGADAP</sequence>
<reference evidence="1" key="1">
    <citation type="submission" date="2016-01" db="EMBL/GenBank/DDBJ databases">
        <authorList>
            <person name="Regsiter A."/>
            <person name="william w."/>
        </authorList>
    </citation>
    <scope>NUCLEOTIDE SEQUENCE</scope>
    <source>
        <strain evidence="1">NCPPB 1641</strain>
    </source>
</reference>
<accession>A0A1S7TZZ3</accession>
<name>A0A1S7TZZ3_9HYPH</name>
<evidence type="ECO:0000313" key="1">
    <source>
        <dbReference type="EMBL" id="CVI60172.1"/>
    </source>
</evidence>
<proteinExistence type="predicted"/>
<keyword evidence="2" id="KW-1185">Reference proteome</keyword>
<organism evidence="1 2">
    <name type="scientific">Agrobacterium deltaense NCPPB 1641</name>
    <dbReference type="NCBI Taxonomy" id="1183425"/>
    <lineage>
        <taxon>Bacteria</taxon>
        <taxon>Pseudomonadati</taxon>
        <taxon>Pseudomonadota</taxon>
        <taxon>Alphaproteobacteria</taxon>
        <taxon>Hyphomicrobiales</taxon>
        <taxon>Rhizobiaceae</taxon>
        <taxon>Rhizobium/Agrobacterium group</taxon>
        <taxon>Agrobacterium</taxon>
    </lineage>
</organism>
<evidence type="ECO:0000313" key="2">
    <source>
        <dbReference type="Proteomes" id="UP000192140"/>
    </source>
</evidence>
<protein>
    <submittedName>
        <fullName evidence="1">Uncharacterized protein</fullName>
    </submittedName>
</protein>
<dbReference type="Proteomes" id="UP000192140">
    <property type="component" value="Unassembled WGS sequence"/>
</dbReference>